<keyword evidence="9 15" id="KW-1133">Transmembrane helix</keyword>
<comment type="subcellular location">
    <subcellularLocation>
        <location evidence="1">Endoplasmic reticulum membrane</location>
        <topology evidence="1">Multi-pass membrane protein</topology>
    </subcellularLocation>
</comment>
<sequence length="201" mass="21928">MASAPAGAGLWGVDFSQTLLIFVLGLAVGLFSEVVSYFLLYRHEAFHKLQDECKKLCRELDALEAVCGSDASGKRSGRSSKAAEQVEKKIQRKTKQLASYRQKGNLMIGGLLMVSMPLVYSSFDDSPAAYLPFHPVFPFTMILRYSPSSPADEERSAVPPGASLCTAAGLFMLTMMSTRVSLQKLFGVANLSRNASQPQMF</sequence>
<evidence type="ECO:0000256" key="8">
    <source>
        <dbReference type="ARBA" id="ARBA00022837"/>
    </source>
</evidence>
<keyword evidence="5" id="KW-0107">Calcium channel</keyword>
<evidence type="ECO:0000256" key="12">
    <source>
        <dbReference type="ARBA" id="ARBA00023136"/>
    </source>
</evidence>
<protein>
    <submittedName>
        <fullName evidence="16">Putative integral membrane protein</fullName>
    </submittedName>
</protein>
<dbReference type="AlphaFoldDB" id="A0A086K9C2"/>
<evidence type="ECO:0000256" key="11">
    <source>
        <dbReference type="ARBA" id="ARBA00023065"/>
    </source>
</evidence>
<keyword evidence="13" id="KW-0407">Ion channel</keyword>
<keyword evidence="6 15" id="KW-0812">Transmembrane</keyword>
<keyword evidence="11" id="KW-0406">Ion transport</keyword>
<dbReference type="SMART" id="SM01415">
    <property type="entry name" value="DUF106"/>
    <property type="match status" value="1"/>
</dbReference>
<dbReference type="PANTHER" id="PTHR20917">
    <property type="entry name" value="PNAS-RELATED"/>
    <property type="match status" value="1"/>
</dbReference>
<evidence type="ECO:0000256" key="7">
    <source>
        <dbReference type="ARBA" id="ARBA00022824"/>
    </source>
</evidence>
<evidence type="ECO:0000256" key="9">
    <source>
        <dbReference type="ARBA" id="ARBA00022989"/>
    </source>
</evidence>
<evidence type="ECO:0000256" key="2">
    <source>
        <dbReference type="ARBA" id="ARBA00006537"/>
    </source>
</evidence>
<keyword evidence="3" id="KW-0813">Transport</keyword>
<evidence type="ECO:0000256" key="3">
    <source>
        <dbReference type="ARBA" id="ARBA00022448"/>
    </source>
</evidence>
<proteinExistence type="inferred from homology"/>
<gene>
    <name evidence="16" type="ORF">TGP89_310870</name>
</gene>
<accession>A0A086K9C2</accession>
<evidence type="ECO:0000256" key="1">
    <source>
        <dbReference type="ARBA" id="ARBA00004477"/>
    </source>
</evidence>
<evidence type="ECO:0000313" key="16">
    <source>
        <dbReference type="EMBL" id="KFG40990.1"/>
    </source>
</evidence>
<dbReference type="OrthoDB" id="342726at2759"/>
<keyword evidence="10 14" id="KW-0175">Coiled coil</keyword>
<evidence type="ECO:0000256" key="4">
    <source>
        <dbReference type="ARBA" id="ARBA00022568"/>
    </source>
</evidence>
<keyword evidence="7" id="KW-0256">Endoplasmic reticulum</keyword>
<dbReference type="EMBL" id="AEYI02001146">
    <property type="protein sequence ID" value="KFG40990.1"/>
    <property type="molecule type" value="Genomic_DNA"/>
</dbReference>
<reference evidence="16 17" key="1">
    <citation type="submission" date="2014-03" db="EMBL/GenBank/DDBJ databases">
        <authorList>
            <person name="Sibley D."/>
            <person name="Venepally P."/>
            <person name="Karamycheva S."/>
            <person name="Hadjithomas M."/>
            <person name="Khan A."/>
            <person name="Brunk B."/>
            <person name="Roos D."/>
            <person name="Caler E."/>
            <person name="Lorenzi H."/>
        </authorList>
    </citation>
    <scope>NUCLEOTIDE SEQUENCE [LARGE SCALE GENOMIC DNA]</scope>
    <source>
        <strain evidence="17">p89</strain>
    </source>
</reference>
<name>A0A086K9C2_TOXGO</name>
<comment type="similarity">
    <text evidence="2">Belongs to the TMCO1 family.</text>
</comment>
<keyword evidence="4" id="KW-0109">Calcium transport</keyword>
<feature type="transmembrane region" description="Helical" evidence="15">
    <location>
        <begin position="104"/>
        <end position="123"/>
    </location>
</feature>
<dbReference type="InterPro" id="IPR002809">
    <property type="entry name" value="EMC3/TMCO1"/>
</dbReference>
<feature type="transmembrane region" description="Helical" evidence="15">
    <location>
        <begin position="20"/>
        <end position="40"/>
    </location>
</feature>
<comment type="caution">
    <text evidence="16">The sequence shown here is derived from an EMBL/GenBank/DDBJ whole genome shotgun (WGS) entry which is preliminary data.</text>
</comment>
<dbReference type="GO" id="GO:0032469">
    <property type="term" value="P:endoplasmic reticulum calcium ion homeostasis"/>
    <property type="evidence" value="ECO:0007669"/>
    <property type="project" value="InterPro"/>
</dbReference>
<dbReference type="GO" id="GO:0005789">
    <property type="term" value="C:endoplasmic reticulum membrane"/>
    <property type="evidence" value="ECO:0007669"/>
    <property type="project" value="UniProtKB-SubCell"/>
</dbReference>
<dbReference type="Proteomes" id="UP000028828">
    <property type="component" value="Unassembled WGS sequence"/>
</dbReference>
<evidence type="ECO:0000256" key="13">
    <source>
        <dbReference type="ARBA" id="ARBA00023303"/>
    </source>
</evidence>
<evidence type="ECO:0000256" key="6">
    <source>
        <dbReference type="ARBA" id="ARBA00022692"/>
    </source>
</evidence>
<organism evidence="16 17">
    <name type="scientific">Toxoplasma gondii p89</name>
    <dbReference type="NCBI Taxonomy" id="943119"/>
    <lineage>
        <taxon>Eukaryota</taxon>
        <taxon>Sar</taxon>
        <taxon>Alveolata</taxon>
        <taxon>Apicomplexa</taxon>
        <taxon>Conoidasida</taxon>
        <taxon>Coccidia</taxon>
        <taxon>Eucoccidiorida</taxon>
        <taxon>Eimeriorina</taxon>
        <taxon>Sarcocystidae</taxon>
        <taxon>Toxoplasma</taxon>
    </lineage>
</organism>
<evidence type="ECO:0000256" key="10">
    <source>
        <dbReference type="ARBA" id="ARBA00023054"/>
    </source>
</evidence>
<dbReference type="VEuPathDB" id="ToxoDB:TGP89_310870"/>
<evidence type="ECO:0000256" key="14">
    <source>
        <dbReference type="SAM" id="Coils"/>
    </source>
</evidence>
<evidence type="ECO:0000313" key="17">
    <source>
        <dbReference type="Proteomes" id="UP000028828"/>
    </source>
</evidence>
<evidence type="ECO:0000256" key="5">
    <source>
        <dbReference type="ARBA" id="ARBA00022673"/>
    </source>
</evidence>
<dbReference type="Pfam" id="PF01956">
    <property type="entry name" value="EMC3_TMCO1"/>
    <property type="match status" value="1"/>
</dbReference>
<evidence type="ECO:0000256" key="15">
    <source>
        <dbReference type="SAM" id="Phobius"/>
    </source>
</evidence>
<feature type="coiled-coil region" evidence="14">
    <location>
        <begin position="46"/>
        <end position="103"/>
    </location>
</feature>
<dbReference type="GO" id="GO:0005262">
    <property type="term" value="F:calcium channel activity"/>
    <property type="evidence" value="ECO:0007669"/>
    <property type="project" value="UniProtKB-KW"/>
</dbReference>
<keyword evidence="12 15" id="KW-0472">Membrane</keyword>
<keyword evidence="8" id="KW-0106">Calcium</keyword>
<dbReference type="InterPro" id="IPR008559">
    <property type="entry name" value="TMCO1"/>
</dbReference>
<dbReference type="PANTHER" id="PTHR20917:SF0">
    <property type="entry name" value="CALCIUM LOAD-ACTIVATED CALCIUM CHANNEL"/>
    <property type="match status" value="1"/>
</dbReference>